<dbReference type="SUPFAM" id="SSF81383">
    <property type="entry name" value="F-box domain"/>
    <property type="match status" value="1"/>
</dbReference>
<name>A0A1Y2A3M2_9PLEO</name>
<organism evidence="2 3">
    <name type="scientific">Clohesyomyces aquaticus</name>
    <dbReference type="NCBI Taxonomy" id="1231657"/>
    <lineage>
        <taxon>Eukaryota</taxon>
        <taxon>Fungi</taxon>
        <taxon>Dikarya</taxon>
        <taxon>Ascomycota</taxon>
        <taxon>Pezizomycotina</taxon>
        <taxon>Dothideomycetes</taxon>
        <taxon>Pleosporomycetidae</taxon>
        <taxon>Pleosporales</taxon>
        <taxon>Lindgomycetaceae</taxon>
        <taxon>Clohesyomyces</taxon>
    </lineage>
</organism>
<comment type="caution">
    <text evidence="2">The sequence shown here is derived from an EMBL/GenBank/DDBJ whole genome shotgun (WGS) entry which is preliminary data.</text>
</comment>
<proteinExistence type="predicted"/>
<sequence>MEVTAPQATIVAEARSIDILVSRIDHVQYLTCTLTSVEISFTGLDTRPAVTKGLFHSLFLTVSEVDTNLDGGFVTCQYRSATVYRFDEEQTDAIIRTVAYHRKDYPLSMIWFSPRDHADIRVSIATPFPRTSNEGSGSLDQLPLELLLDILLRLDMLSLFKLRQANLRLRQAVDSLKKYQMVVSHGLNLFRALLRTRLAIYISLLDFYDALCTKACTLCGEFGGFGAPETQVQSLASARRLFQLTGAEINQLRSFKTFPGIYAMDELEYKYRITVVSRHQAMLIASRRAPAPAQAHRKGYERNIPYNFMASCALPYYDQLSGKVEHGMSCAGCQYAIESEIYGSTAVLDRPFNARDKVFAQDGFLEHFRWCEQAQLLWKSSGEGKNNPAELPMAARRGGFFKTRE</sequence>
<dbReference type="EMBL" id="MCFA01000014">
    <property type="protein sequence ID" value="ORY17098.1"/>
    <property type="molecule type" value="Genomic_DNA"/>
</dbReference>
<dbReference type="PROSITE" id="PS50181">
    <property type="entry name" value="FBOX"/>
    <property type="match status" value="1"/>
</dbReference>
<evidence type="ECO:0000313" key="3">
    <source>
        <dbReference type="Proteomes" id="UP000193144"/>
    </source>
</evidence>
<dbReference type="SMART" id="SM00256">
    <property type="entry name" value="FBOX"/>
    <property type="match status" value="1"/>
</dbReference>
<protein>
    <recommendedName>
        <fullName evidence="1">F-box domain-containing protein</fullName>
    </recommendedName>
</protein>
<dbReference type="Proteomes" id="UP000193144">
    <property type="component" value="Unassembled WGS sequence"/>
</dbReference>
<accession>A0A1Y2A3M2</accession>
<dbReference type="InterPro" id="IPR036047">
    <property type="entry name" value="F-box-like_dom_sf"/>
</dbReference>
<dbReference type="OrthoDB" id="2687876at2759"/>
<feature type="domain" description="F-box" evidence="1">
    <location>
        <begin position="136"/>
        <end position="182"/>
    </location>
</feature>
<keyword evidence="3" id="KW-1185">Reference proteome</keyword>
<dbReference type="STRING" id="1231657.A0A1Y2A3M2"/>
<dbReference type="Pfam" id="PF00646">
    <property type="entry name" value="F-box"/>
    <property type="match status" value="1"/>
</dbReference>
<reference evidence="2 3" key="1">
    <citation type="submission" date="2016-07" db="EMBL/GenBank/DDBJ databases">
        <title>Pervasive Adenine N6-methylation of Active Genes in Fungi.</title>
        <authorList>
            <consortium name="DOE Joint Genome Institute"/>
            <person name="Mondo S.J."/>
            <person name="Dannebaum R.O."/>
            <person name="Kuo R.C."/>
            <person name="Labutti K."/>
            <person name="Haridas S."/>
            <person name="Kuo A."/>
            <person name="Salamov A."/>
            <person name="Ahrendt S.R."/>
            <person name="Lipzen A."/>
            <person name="Sullivan W."/>
            <person name="Andreopoulos W.B."/>
            <person name="Clum A."/>
            <person name="Lindquist E."/>
            <person name="Daum C."/>
            <person name="Ramamoorthy G.K."/>
            <person name="Gryganskyi A."/>
            <person name="Culley D."/>
            <person name="Magnuson J.K."/>
            <person name="James T.Y."/>
            <person name="O'Malley M.A."/>
            <person name="Stajich J.E."/>
            <person name="Spatafora J.W."/>
            <person name="Visel A."/>
            <person name="Grigoriev I.V."/>
        </authorList>
    </citation>
    <scope>NUCLEOTIDE SEQUENCE [LARGE SCALE GENOMIC DNA]</scope>
    <source>
        <strain evidence="2 3">CBS 115471</strain>
    </source>
</reference>
<evidence type="ECO:0000313" key="2">
    <source>
        <dbReference type="EMBL" id="ORY17098.1"/>
    </source>
</evidence>
<evidence type="ECO:0000259" key="1">
    <source>
        <dbReference type="PROSITE" id="PS50181"/>
    </source>
</evidence>
<dbReference type="AlphaFoldDB" id="A0A1Y2A3M2"/>
<gene>
    <name evidence="2" type="ORF">BCR34DRAFT_634417</name>
</gene>
<dbReference type="InterPro" id="IPR001810">
    <property type="entry name" value="F-box_dom"/>
</dbReference>